<dbReference type="AlphaFoldDB" id="A0AAN5LBJ3"/>
<dbReference type="Proteomes" id="UP000856143">
    <property type="component" value="Unassembled WGS sequence"/>
</dbReference>
<gene>
    <name evidence="1" type="ORF">I8Y21_003784</name>
</gene>
<sequence>MARRVVVINDVTSHGGRVISASSTFNIEGKNAMLLNDQVYCPEHGANPIVECDMSYEENGRGIVVHGCKSACGSVVYASLPDVEIG</sequence>
<dbReference type="Pfam" id="PF05488">
    <property type="entry name" value="PAAR_motif"/>
    <property type="match status" value="1"/>
</dbReference>
<proteinExistence type="predicted"/>
<dbReference type="EMBL" id="DACSEO010000052">
    <property type="protein sequence ID" value="HAT1683063.1"/>
    <property type="molecule type" value="Genomic_DNA"/>
</dbReference>
<reference evidence="1" key="1">
    <citation type="journal article" date="2018" name="Genome Biol.">
        <title>SKESA: strategic k-mer extension for scrupulous assemblies.</title>
        <authorList>
            <person name="Souvorov A."/>
            <person name="Agarwala R."/>
            <person name="Lipman D.J."/>
        </authorList>
    </citation>
    <scope>NUCLEOTIDE SEQUENCE</scope>
    <source>
        <strain evidence="1">R404</strain>
    </source>
</reference>
<protein>
    <submittedName>
        <fullName evidence="1">PAAR domain-containing protein</fullName>
    </submittedName>
</protein>
<dbReference type="InterPro" id="IPR008727">
    <property type="entry name" value="PAAR_motif"/>
</dbReference>
<organism evidence="1 2">
    <name type="scientific">Klebsiella oxytoca</name>
    <dbReference type="NCBI Taxonomy" id="571"/>
    <lineage>
        <taxon>Bacteria</taxon>
        <taxon>Pseudomonadati</taxon>
        <taxon>Pseudomonadota</taxon>
        <taxon>Gammaproteobacteria</taxon>
        <taxon>Enterobacterales</taxon>
        <taxon>Enterobacteriaceae</taxon>
        <taxon>Klebsiella/Raoultella group</taxon>
        <taxon>Klebsiella</taxon>
    </lineage>
</organism>
<dbReference type="GeneID" id="93283912"/>
<accession>A0AAN5LBJ3</accession>
<comment type="caution">
    <text evidence="1">The sequence shown here is derived from an EMBL/GenBank/DDBJ whole genome shotgun (WGS) entry which is preliminary data.</text>
</comment>
<evidence type="ECO:0000313" key="2">
    <source>
        <dbReference type="Proteomes" id="UP000856143"/>
    </source>
</evidence>
<dbReference type="Gene3D" id="2.60.200.60">
    <property type="match status" value="1"/>
</dbReference>
<dbReference type="CDD" id="cd14744">
    <property type="entry name" value="PAAR_CT_2"/>
    <property type="match status" value="1"/>
</dbReference>
<dbReference type="RefSeq" id="WP_024274502.1">
    <property type="nucleotide sequence ID" value="NZ_ABFNOZ020000092.1"/>
</dbReference>
<reference evidence="1" key="2">
    <citation type="submission" date="2020-11" db="EMBL/GenBank/DDBJ databases">
        <authorList>
            <consortium name="NCBI Pathogen Detection Project"/>
        </authorList>
    </citation>
    <scope>NUCLEOTIDE SEQUENCE</scope>
    <source>
        <strain evidence="1">R404</strain>
    </source>
</reference>
<evidence type="ECO:0000313" key="1">
    <source>
        <dbReference type="EMBL" id="HAT1683063.1"/>
    </source>
</evidence>
<name>A0AAN5LBJ3_KLEOX</name>